<organism evidence="2 3">
    <name type="scientific">Cirrhinus molitorella</name>
    <name type="common">mud carp</name>
    <dbReference type="NCBI Taxonomy" id="172907"/>
    <lineage>
        <taxon>Eukaryota</taxon>
        <taxon>Metazoa</taxon>
        <taxon>Chordata</taxon>
        <taxon>Craniata</taxon>
        <taxon>Vertebrata</taxon>
        <taxon>Euteleostomi</taxon>
        <taxon>Actinopterygii</taxon>
        <taxon>Neopterygii</taxon>
        <taxon>Teleostei</taxon>
        <taxon>Ostariophysi</taxon>
        <taxon>Cypriniformes</taxon>
        <taxon>Cyprinidae</taxon>
        <taxon>Labeoninae</taxon>
        <taxon>Labeonini</taxon>
        <taxon>Cirrhinus</taxon>
    </lineage>
</organism>
<keyword evidence="3" id="KW-1185">Reference proteome</keyword>
<evidence type="ECO:0000256" key="1">
    <source>
        <dbReference type="SAM" id="MobiDB-lite"/>
    </source>
</evidence>
<accession>A0AA88NUN4</accession>
<dbReference type="EMBL" id="JAUYZG010000025">
    <property type="protein sequence ID" value="KAK2867332.1"/>
    <property type="molecule type" value="Genomic_DNA"/>
</dbReference>
<evidence type="ECO:0000313" key="3">
    <source>
        <dbReference type="Proteomes" id="UP001187343"/>
    </source>
</evidence>
<dbReference type="AlphaFoldDB" id="A0AA88NUN4"/>
<comment type="caution">
    <text evidence="2">The sequence shown here is derived from an EMBL/GenBank/DDBJ whole genome shotgun (WGS) entry which is preliminary data.</text>
</comment>
<reference evidence="2" key="1">
    <citation type="submission" date="2023-08" db="EMBL/GenBank/DDBJ databases">
        <title>Chromosome-level Genome Assembly of mud carp (Cirrhinus molitorella).</title>
        <authorList>
            <person name="Liu H."/>
        </authorList>
    </citation>
    <scope>NUCLEOTIDE SEQUENCE</scope>
    <source>
        <strain evidence="2">Prfri</strain>
        <tissue evidence="2">Muscle</tissue>
    </source>
</reference>
<proteinExistence type="predicted"/>
<feature type="region of interest" description="Disordered" evidence="1">
    <location>
        <begin position="1"/>
        <end position="40"/>
    </location>
</feature>
<evidence type="ECO:0000313" key="2">
    <source>
        <dbReference type="EMBL" id="KAK2867332.1"/>
    </source>
</evidence>
<name>A0AA88NUN4_9TELE</name>
<dbReference type="Proteomes" id="UP001187343">
    <property type="component" value="Unassembled WGS sequence"/>
</dbReference>
<protein>
    <submittedName>
        <fullName evidence="2">Uncharacterized protein</fullName>
    </submittedName>
</protein>
<gene>
    <name evidence="2" type="ORF">Q8A67_025449</name>
</gene>
<sequence length="69" mass="7419">MSVIAGGSQELDNLSKPCSLPARREGNEAQNSGREGDKLDKQLGFKRAGCVCRGEDSWGGQEILAQQQL</sequence>